<comment type="caution">
    <text evidence="2">The sequence shown here is derived from an EMBL/GenBank/DDBJ whole genome shotgun (WGS) entry which is preliminary data.</text>
</comment>
<feature type="compositionally biased region" description="Basic and acidic residues" evidence="1">
    <location>
        <begin position="349"/>
        <end position="358"/>
    </location>
</feature>
<feature type="non-terminal residue" evidence="2">
    <location>
        <position position="547"/>
    </location>
</feature>
<feature type="compositionally biased region" description="Basic and acidic residues" evidence="1">
    <location>
        <begin position="525"/>
        <end position="535"/>
    </location>
</feature>
<evidence type="ECO:0000313" key="3">
    <source>
        <dbReference type="Proteomes" id="UP000696485"/>
    </source>
</evidence>
<feature type="compositionally biased region" description="Basic and acidic residues" evidence="1">
    <location>
        <begin position="147"/>
        <end position="158"/>
    </location>
</feature>
<name>A0A9P5SAD7_9FUNG</name>
<feature type="region of interest" description="Disordered" evidence="1">
    <location>
        <begin position="349"/>
        <end position="369"/>
    </location>
</feature>
<sequence>TIYAMTKIKKTAPWRVAVERLPHARYFLSEAQPQDFDHVAFLSFEKPASHQRRALTNVWLDQVIPGLKQSDRQELREAGNRLMTEWTSKEVEREGFWNSLIRSEKEQRAKRERMDHLKAAGEERLRSAERYLVAETRVDFELETNALEEHGPTPRTPEETTSSSRDFKSDPSANTTQESVDETKSPVGETTQVLVDQYKGLYGLNPSCAFFSIIHSFIIDLESVEMRRKFGADWKAVAARPSPPDLDEELKDYLMTFNVATMTDLQRVLAKPYPHQEELDPGKHFDFKWIKDTVSLWSNMYTKSPSPFATKGLTELYWRIHVWSCIDTLFDSIDETMFLPGEGQALDSMTRRNQDNKTGRKKPGYKTDGTLRTVQIPPADWLVVEGNKALDIFGAKYLQESGWKVPREMHDILYGRMKDTTPEAARQIQIPGLLLSGPNILALVMDAPQGSCARIRSLKSLTLANDVGQFKDNIKILALLLKIKRLILSSMELAKQRKSLLDDPLDVWDAESDQDEDTIWTLHPSPDKGKKRALEHPSSLESRKNRA</sequence>
<gene>
    <name evidence="2" type="ORF">BG006_001330</name>
</gene>
<proteinExistence type="predicted"/>
<dbReference type="Proteomes" id="UP000696485">
    <property type="component" value="Unassembled WGS sequence"/>
</dbReference>
<organism evidence="2 3">
    <name type="scientific">Podila minutissima</name>
    <dbReference type="NCBI Taxonomy" id="64525"/>
    <lineage>
        <taxon>Eukaryota</taxon>
        <taxon>Fungi</taxon>
        <taxon>Fungi incertae sedis</taxon>
        <taxon>Mucoromycota</taxon>
        <taxon>Mortierellomycotina</taxon>
        <taxon>Mortierellomycetes</taxon>
        <taxon>Mortierellales</taxon>
        <taxon>Mortierellaceae</taxon>
        <taxon>Podila</taxon>
    </lineage>
</organism>
<feature type="region of interest" description="Disordered" evidence="1">
    <location>
        <begin position="142"/>
        <end position="187"/>
    </location>
</feature>
<feature type="region of interest" description="Disordered" evidence="1">
    <location>
        <begin position="516"/>
        <end position="547"/>
    </location>
</feature>
<dbReference type="EMBL" id="JAAAUY010001259">
    <property type="protein sequence ID" value="KAF9323566.1"/>
    <property type="molecule type" value="Genomic_DNA"/>
</dbReference>
<dbReference type="AlphaFoldDB" id="A0A9P5SAD7"/>
<accession>A0A9P5SAD7</accession>
<evidence type="ECO:0000313" key="2">
    <source>
        <dbReference type="EMBL" id="KAF9323566.1"/>
    </source>
</evidence>
<protein>
    <submittedName>
        <fullName evidence="2">Uncharacterized protein</fullName>
    </submittedName>
</protein>
<reference evidence="2" key="1">
    <citation type="journal article" date="2020" name="Fungal Divers.">
        <title>Resolving the Mortierellaceae phylogeny through synthesis of multi-gene phylogenetics and phylogenomics.</title>
        <authorList>
            <person name="Vandepol N."/>
            <person name="Liber J."/>
            <person name="Desiro A."/>
            <person name="Na H."/>
            <person name="Kennedy M."/>
            <person name="Barry K."/>
            <person name="Grigoriev I.V."/>
            <person name="Miller A.N."/>
            <person name="O'Donnell K."/>
            <person name="Stajich J.E."/>
            <person name="Bonito G."/>
        </authorList>
    </citation>
    <scope>NUCLEOTIDE SEQUENCE</scope>
    <source>
        <strain evidence="2">NVP1</strain>
    </source>
</reference>
<evidence type="ECO:0000256" key="1">
    <source>
        <dbReference type="SAM" id="MobiDB-lite"/>
    </source>
</evidence>
<keyword evidence="3" id="KW-1185">Reference proteome</keyword>